<dbReference type="InterPro" id="IPR052917">
    <property type="entry name" value="Stress-Dev_Protein"/>
</dbReference>
<accession>A0ABP9VG25</accession>
<comment type="caution">
    <text evidence="2">The sequence shown here is derived from an EMBL/GenBank/DDBJ whole genome shotgun (WGS) entry which is preliminary data.</text>
</comment>
<keyword evidence="3" id="KW-1185">Reference proteome</keyword>
<dbReference type="Proteomes" id="UP001458946">
    <property type="component" value="Unassembled WGS sequence"/>
</dbReference>
<dbReference type="InterPro" id="IPR038725">
    <property type="entry name" value="YdaG_split_barrel_FMN-bd"/>
</dbReference>
<name>A0ABP9VG25_9DEIO</name>
<reference evidence="2 3" key="1">
    <citation type="submission" date="2024-02" db="EMBL/GenBank/DDBJ databases">
        <title>Deinococcus xinjiangensis NBRC 107630.</title>
        <authorList>
            <person name="Ichikawa N."/>
            <person name="Katano-Makiyama Y."/>
            <person name="Hidaka K."/>
        </authorList>
    </citation>
    <scope>NUCLEOTIDE SEQUENCE [LARGE SCALE GENOMIC DNA]</scope>
    <source>
        <strain evidence="2 3">NBRC 107630</strain>
    </source>
</reference>
<proteinExistence type="predicted"/>
<dbReference type="SUPFAM" id="SSF50475">
    <property type="entry name" value="FMN-binding split barrel"/>
    <property type="match status" value="1"/>
</dbReference>
<feature type="domain" description="General stress protein FMN-binding split barrel" evidence="1">
    <location>
        <begin position="33"/>
        <end position="180"/>
    </location>
</feature>
<evidence type="ECO:0000259" key="1">
    <source>
        <dbReference type="Pfam" id="PF16242"/>
    </source>
</evidence>
<evidence type="ECO:0000313" key="3">
    <source>
        <dbReference type="Proteomes" id="UP001458946"/>
    </source>
</evidence>
<dbReference type="PANTHER" id="PTHR34818">
    <property type="entry name" value="PROTEIN BLI-3"/>
    <property type="match status" value="1"/>
</dbReference>
<evidence type="ECO:0000313" key="2">
    <source>
        <dbReference type="EMBL" id="GAA5502657.1"/>
    </source>
</evidence>
<sequence>MEPDPFLQTVGHFAQAGRRACHTRPMSEMTREDALETIASIVKDVKFAMLTTTTAEGHLHARPMTTQEKEYDGDLWFIGAKDSEAVADMRARPQVNVSFSNPSKGSYLSITGTAELPTDPDKLDELWSDMYKIYFEGGKQDPNIQLIKISSHGAEFWEGDGKIRTLFEMAKGLVTRQQPDLGKNDTVKL</sequence>
<gene>
    <name evidence="2" type="ORF">Dxin01_02401</name>
</gene>
<dbReference type="InterPro" id="IPR012349">
    <property type="entry name" value="Split_barrel_FMN-bd"/>
</dbReference>
<dbReference type="Gene3D" id="2.30.110.10">
    <property type="entry name" value="Electron Transport, Fmn-binding Protein, Chain A"/>
    <property type="match status" value="1"/>
</dbReference>
<dbReference type="EMBL" id="BAABRN010000027">
    <property type="protein sequence ID" value="GAA5502657.1"/>
    <property type="molecule type" value="Genomic_DNA"/>
</dbReference>
<organism evidence="2 3">
    <name type="scientific">Deinococcus xinjiangensis</name>
    <dbReference type="NCBI Taxonomy" id="457454"/>
    <lineage>
        <taxon>Bacteria</taxon>
        <taxon>Thermotogati</taxon>
        <taxon>Deinococcota</taxon>
        <taxon>Deinococci</taxon>
        <taxon>Deinococcales</taxon>
        <taxon>Deinococcaceae</taxon>
        <taxon>Deinococcus</taxon>
    </lineage>
</organism>
<dbReference type="Pfam" id="PF16242">
    <property type="entry name" value="Pyrid_ox_like"/>
    <property type="match status" value="1"/>
</dbReference>
<dbReference type="PANTHER" id="PTHR34818:SF1">
    <property type="entry name" value="PROTEIN BLI-3"/>
    <property type="match status" value="1"/>
</dbReference>
<protein>
    <recommendedName>
        <fullName evidence="1">General stress protein FMN-binding split barrel domain-containing protein</fullName>
    </recommendedName>
</protein>